<proteinExistence type="inferred from homology"/>
<dbReference type="SUPFAM" id="SSF53098">
    <property type="entry name" value="Ribonuclease H-like"/>
    <property type="match status" value="1"/>
</dbReference>
<dbReference type="SMART" id="SM00479">
    <property type="entry name" value="EXOIII"/>
    <property type="match status" value="1"/>
</dbReference>
<evidence type="ECO:0000256" key="4">
    <source>
        <dbReference type="ARBA" id="ARBA00022801"/>
    </source>
</evidence>
<keyword evidence="10" id="KW-1185">Reference proteome</keyword>
<dbReference type="GO" id="GO:0046872">
    <property type="term" value="F:metal ion binding"/>
    <property type="evidence" value="ECO:0007669"/>
    <property type="project" value="UniProtKB-KW"/>
</dbReference>
<keyword evidence="2" id="KW-0540">Nuclease</keyword>
<dbReference type="PANTHER" id="PTHR13058">
    <property type="entry name" value="THREE PRIME REPAIR EXONUCLEASE 1, 2"/>
    <property type="match status" value="1"/>
</dbReference>
<evidence type="ECO:0000256" key="6">
    <source>
        <dbReference type="ARBA" id="ARBA00022842"/>
    </source>
</evidence>
<evidence type="ECO:0000313" key="9">
    <source>
        <dbReference type="EMBL" id="KAK3762275.1"/>
    </source>
</evidence>
<dbReference type="Gene3D" id="3.30.420.10">
    <property type="entry name" value="Ribonuclease H-like superfamily/Ribonuclease H"/>
    <property type="match status" value="1"/>
</dbReference>
<evidence type="ECO:0000259" key="8">
    <source>
        <dbReference type="SMART" id="SM00479"/>
    </source>
</evidence>
<name>A0AAE0Z402_9GAST</name>
<evidence type="ECO:0000256" key="5">
    <source>
        <dbReference type="ARBA" id="ARBA00022839"/>
    </source>
</evidence>
<evidence type="ECO:0000256" key="7">
    <source>
        <dbReference type="ARBA" id="ARBA00025769"/>
    </source>
</evidence>
<dbReference type="InterPro" id="IPR013520">
    <property type="entry name" value="Ribonucl_H"/>
</dbReference>
<protein>
    <recommendedName>
        <fullName evidence="8">Exonuclease domain-containing protein</fullName>
    </recommendedName>
</protein>
<comment type="caution">
    <text evidence="9">The sequence shown here is derived from an EMBL/GenBank/DDBJ whole genome shotgun (WGS) entry which is preliminary data.</text>
</comment>
<gene>
    <name evidence="9" type="ORF">RRG08_037925</name>
</gene>
<reference evidence="9" key="1">
    <citation type="journal article" date="2023" name="G3 (Bethesda)">
        <title>A reference genome for the long-term kleptoplast-retaining sea slug Elysia crispata morphotype clarki.</title>
        <authorList>
            <person name="Eastman K.E."/>
            <person name="Pendleton A.L."/>
            <person name="Shaikh M.A."/>
            <person name="Suttiyut T."/>
            <person name="Ogas R."/>
            <person name="Tomko P."/>
            <person name="Gavelis G."/>
            <person name="Widhalm J.R."/>
            <person name="Wisecaver J.H."/>
        </authorList>
    </citation>
    <scope>NUCLEOTIDE SEQUENCE</scope>
    <source>
        <strain evidence="9">ECLA1</strain>
    </source>
</reference>
<evidence type="ECO:0000313" key="10">
    <source>
        <dbReference type="Proteomes" id="UP001283361"/>
    </source>
</evidence>
<keyword evidence="6" id="KW-0460">Magnesium</keyword>
<comment type="cofactor">
    <cofactor evidence="1">
        <name>Mg(2+)</name>
        <dbReference type="ChEBI" id="CHEBI:18420"/>
    </cofactor>
</comment>
<keyword evidence="5" id="KW-0269">Exonuclease</keyword>
<dbReference type="AlphaFoldDB" id="A0AAE0Z402"/>
<dbReference type="Proteomes" id="UP001283361">
    <property type="component" value="Unassembled WGS sequence"/>
</dbReference>
<dbReference type="GO" id="GO:0008296">
    <property type="term" value="F:3'-5'-DNA exonuclease activity"/>
    <property type="evidence" value="ECO:0007669"/>
    <property type="project" value="TreeGrafter"/>
</dbReference>
<sequence>MALSSDTPPQTFVFYDTEGTGLPMEGDLPKFTELSFLAVSRKELTERDKSPRILNKLTLTFNPKKQLTSSAKTLSGLTNELLESSATFSEQVPMVISFLKGLPQPVCLVAHSGNKFDFPLLVRHLEDAGRSVQDLPSVVCADSFPAFKALHPMRSYKLGNIYKQVCGGHLQGLHSAENDCKMLKDIVHTMGSDTLIRWFSVKAKPLSFFKCPPEDFCSRFTGYI</sequence>
<evidence type="ECO:0000256" key="2">
    <source>
        <dbReference type="ARBA" id="ARBA00022722"/>
    </source>
</evidence>
<dbReference type="InterPro" id="IPR012337">
    <property type="entry name" value="RNaseH-like_sf"/>
</dbReference>
<comment type="similarity">
    <text evidence="7">Belongs to the exonuclease superfamily. TREX family.</text>
</comment>
<dbReference type="GO" id="GO:0003676">
    <property type="term" value="F:nucleic acid binding"/>
    <property type="evidence" value="ECO:0007669"/>
    <property type="project" value="InterPro"/>
</dbReference>
<dbReference type="PANTHER" id="PTHR13058:SF19">
    <property type="entry name" value="LD40940P"/>
    <property type="match status" value="1"/>
</dbReference>
<accession>A0AAE0Z402</accession>
<keyword evidence="3" id="KW-0479">Metal-binding</keyword>
<dbReference type="InterPro" id="IPR040393">
    <property type="entry name" value="TREX1/2"/>
</dbReference>
<organism evidence="9 10">
    <name type="scientific">Elysia crispata</name>
    <name type="common">lettuce slug</name>
    <dbReference type="NCBI Taxonomy" id="231223"/>
    <lineage>
        <taxon>Eukaryota</taxon>
        <taxon>Metazoa</taxon>
        <taxon>Spiralia</taxon>
        <taxon>Lophotrochozoa</taxon>
        <taxon>Mollusca</taxon>
        <taxon>Gastropoda</taxon>
        <taxon>Heterobranchia</taxon>
        <taxon>Euthyneura</taxon>
        <taxon>Panpulmonata</taxon>
        <taxon>Sacoglossa</taxon>
        <taxon>Placobranchoidea</taxon>
        <taxon>Plakobranchidae</taxon>
        <taxon>Elysia</taxon>
    </lineage>
</organism>
<dbReference type="GO" id="GO:0006308">
    <property type="term" value="P:DNA catabolic process"/>
    <property type="evidence" value="ECO:0007669"/>
    <property type="project" value="TreeGrafter"/>
</dbReference>
<dbReference type="InterPro" id="IPR036397">
    <property type="entry name" value="RNaseH_sf"/>
</dbReference>
<keyword evidence="4" id="KW-0378">Hydrolase</keyword>
<evidence type="ECO:0000256" key="1">
    <source>
        <dbReference type="ARBA" id="ARBA00001946"/>
    </source>
</evidence>
<dbReference type="Pfam" id="PF00929">
    <property type="entry name" value="RNase_T"/>
    <property type="match status" value="1"/>
</dbReference>
<evidence type="ECO:0000256" key="3">
    <source>
        <dbReference type="ARBA" id="ARBA00022723"/>
    </source>
</evidence>
<dbReference type="EMBL" id="JAWDGP010004731">
    <property type="protein sequence ID" value="KAK3762275.1"/>
    <property type="molecule type" value="Genomic_DNA"/>
</dbReference>
<dbReference type="GO" id="GO:0005737">
    <property type="term" value="C:cytoplasm"/>
    <property type="evidence" value="ECO:0007669"/>
    <property type="project" value="TreeGrafter"/>
</dbReference>
<feature type="domain" description="Exonuclease" evidence="8">
    <location>
        <begin position="11"/>
        <end position="196"/>
    </location>
</feature>